<keyword evidence="1" id="KW-0175">Coiled coil</keyword>
<dbReference type="InterPro" id="IPR040348">
    <property type="entry name" value="POLAR-like"/>
</dbReference>
<evidence type="ECO:0000256" key="2">
    <source>
        <dbReference type="SAM" id="MobiDB-lite"/>
    </source>
</evidence>
<organism evidence="3 4">
    <name type="scientific">Lupinus luteus</name>
    <name type="common">European yellow lupine</name>
    <dbReference type="NCBI Taxonomy" id="3873"/>
    <lineage>
        <taxon>Eukaryota</taxon>
        <taxon>Viridiplantae</taxon>
        <taxon>Streptophyta</taxon>
        <taxon>Embryophyta</taxon>
        <taxon>Tracheophyta</taxon>
        <taxon>Spermatophyta</taxon>
        <taxon>Magnoliopsida</taxon>
        <taxon>eudicotyledons</taxon>
        <taxon>Gunneridae</taxon>
        <taxon>Pentapetalae</taxon>
        <taxon>rosids</taxon>
        <taxon>fabids</taxon>
        <taxon>Fabales</taxon>
        <taxon>Fabaceae</taxon>
        <taxon>Papilionoideae</taxon>
        <taxon>50 kb inversion clade</taxon>
        <taxon>genistoids sensu lato</taxon>
        <taxon>core genistoids</taxon>
        <taxon>Genisteae</taxon>
        <taxon>Lupinus</taxon>
    </lineage>
</organism>
<proteinExistence type="predicted"/>
<dbReference type="Proteomes" id="UP001497480">
    <property type="component" value="Unassembled WGS sequence"/>
</dbReference>
<feature type="region of interest" description="Disordered" evidence="2">
    <location>
        <begin position="355"/>
        <end position="377"/>
    </location>
</feature>
<feature type="compositionally biased region" description="Low complexity" evidence="2">
    <location>
        <begin position="24"/>
        <end position="44"/>
    </location>
</feature>
<dbReference type="PANTHER" id="PTHR33476">
    <property type="entry name" value="EMB|CAB62613.1"/>
    <property type="match status" value="1"/>
</dbReference>
<evidence type="ECO:0000256" key="1">
    <source>
        <dbReference type="SAM" id="Coils"/>
    </source>
</evidence>
<sequence>MWQVLLAAAVAGSTGFITNHFLNNPHSQSIQHPHQNPSPSSSSNESDDSVTDPDTRDEKNGVFVFSSSESLKRGGGSQSQSRPIGSENGVNSRNANNKKKGGKKLLPFCLNKRRTTNKVLVSKVPSSSSSKDNSIGTALGFGIMYMMSAEKSEINKLNKTMEELAVNVEELKSELDRRKSLCAHQILDSDGDIDTNSRKISGKHDEVMPNREFRGTDVKIWSPSVNDGGECGSSALTEEPEPRVLEMEAELEFELQKLSGCTVDSLWHEEIRPTLDELEVPDEDPNFNYSQFCGASPSELNQKLSNLLIQQQENQIAELESELHLTRSNFQQKEAELRALKECVKHLTDFSLSTVSDDETQTPNDTKETGDLDNNNVESFSKQSLVGTKRPFNSESFSFAV</sequence>
<evidence type="ECO:0000313" key="4">
    <source>
        <dbReference type="Proteomes" id="UP001497480"/>
    </source>
</evidence>
<reference evidence="3 4" key="1">
    <citation type="submission" date="2024-03" db="EMBL/GenBank/DDBJ databases">
        <authorList>
            <person name="Martinez-Hernandez J."/>
        </authorList>
    </citation>
    <scope>NUCLEOTIDE SEQUENCE [LARGE SCALE GENOMIC DNA]</scope>
</reference>
<gene>
    <name evidence="3" type="ORF">LLUT_LOCUS648</name>
</gene>
<feature type="compositionally biased region" description="Polar residues" evidence="2">
    <location>
        <begin position="78"/>
        <end position="95"/>
    </location>
</feature>
<feature type="coiled-coil region" evidence="1">
    <location>
        <begin position="302"/>
        <end position="336"/>
    </location>
</feature>
<feature type="coiled-coil region" evidence="1">
    <location>
        <begin position="147"/>
        <end position="181"/>
    </location>
</feature>
<accession>A0AAV1VRZ4</accession>
<dbReference type="EMBL" id="CAXHTB010000001">
    <property type="protein sequence ID" value="CAL0299588.1"/>
    <property type="molecule type" value="Genomic_DNA"/>
</dbReference>
<keyword evidence="4" id="KW-1185">Reference proteome</keyword>
<comment type="caution">
    <text evidence="3">The sequence shown here is derived from an EMBL/GenBank/DDBJ whole genome shotgun (WGS) entry which is preliminary data.</text>
</comment>
<evidence type="ECO:0008006" key="5">
    <source>
        <dbReference type="Google" id="ProtNLM"/>
    </source>
</evidence>
<feature type="region of interest" description="Disordered" evidence="2">
    <location>
        <begin position="22"/>
        <end position="107"/>
    </location>
</feature>
<protein>
    <recommendedName>
        <fullName evidence="5">POLAR LOCALIZATION DURING ASYMMETRIC DIVISION AND protein</fullName>
    </recommendedName>
</protein>
<name>A0AAV1VRZ4_LUPLU</name>
<evidence type="ECO:0000313" key="3">
    <source>
        <dbReference type="EMBL" id="CAL0299588.1"/>
    </source>
</evidence>
<dbReference type="AlphaFoldDB" id="A0AAV1VRZ4"/>
<dbReference type="PANTHER" id="PTHR33476:SF4">
    <property type="entry name" value="POLAR LOCALIZATION DURING ASYMMETRIC DIVISION AND PROTEIN"/>
    <property type="match status" value="1"/>
</dbReference>
<dbReference type="GO" id="GO:0008356">
    <property type="term" value="P:asymmetric cell division"/>
    <property type="evidence" value="ECO:0007669"/>
    <property type="project" value="InterPro"/>
</dbReference>